<name>A0ABT3SEX8_9MYCO</name>
<gene>
    <name evidence="3" type="ORF">ORI27_15300</name>
</gene>
<feature type="region of interest" description="Disordered" evidence="1">
    <location>
        <begin position="157"/>
        <end position="196"/>
    </location>
</feature>
<dbReference type="Proteomes" id="UP001300745">
    <property type="component" value="Unassembled WGS sequence"/>
</dbReference>
<protein>
    <submittedName>
        <fullName evidence="3">Uncharacterized protein</fullName>
    </submittedName>
</protein>
<evidence type="ECO:0000313" key="4">
    <source>
        <dbReference type="Proteomes" id="UP001300745"/>
    </source>
</evidence>
<sequence length="196" mass="19733">MARYPVGALRTSLTVAAALAGLGLAALAETATATADPGPVLPEPVPVPAADAQALPPPPAAPAPESPYALSSETKNQLLTTIADTLSDPNMVFGLSAPPPSDPLAPVELLLPQNYRMPTPDLESPYLLTEGTPPGPFARVDAMKGVHALLHGALGRMPGDQLGDPLPGTAPPPGTNIPAGPEQFLPDPAGVIPPPG</sequence>
<accession>A0ABT3SEX8</accession>
<keyword evidence="2" id="KW-0732">Signal</keyword>
<keyword evidence="4" id="KW-1185">Reference proteome</keyword>
<proteinExistence type="predicted"/>
<feature type="region of interest" description="Disordered" evidence="1">
    <location>
        <begin position="34"/>
        <end position="72"/>
    </location>
</feature>
<dbReference type="EMBL" id="JAPJDO010000011">
    <property type="protein sequence ID" value="MCX2938073.1"/>
    <property type="molecule type" value="Genomic_DNA"/>
</dbReference>
<comment type="caution">
    <text evidence="3">The sequence shown here is derived from an EMBL/GenBank/DDBJ whole genome shotgun (WGS) entry which is preliminary data.</text>
</comment>
<feature type="signal peptide" evidence="2">
    <location>
        <begin position="1"/>
        <end position="28"/>
    </location>
</feature>
<reference evidence="3 4" key="1">
    <citation type="submission" date="2022-11" db="EMBL/GenBank/DDBJ databases">
        <title>Mycobacterium sp. nov.</title>
        <authorList>
            <person name="Papic B."/>
            <person name="Spicic S."/>
            <person name="Duvnjak S."/>
        </authorList>
    </citation>
    <scope>NUCLEOTIDE SEQUENCE [LARGE SCALE GENOMIC DNA]</scope>
    <source>
        <strain evidence="3 4">CVI_P4</strain>
    </source>
</reference>
<evidence type="ECO:0000313" key="3">
    <source>
        <dbReference type="EMBL" id="MCX2938073.1"/>
    </source>
</evidence>
<feature type="compositionally biased region" description="Pro residues" evidence="1">
    <location>
        <begin position="55"/>
        <end position="65"/>
    </location>
</feature>
<evidence type="ECO:0000256" key="1">
    <source>
        <dbReference type="SAM" id="MobiDB-lite"/>
    </source>
</evidence>
<evidence type="ECO:0000256" key="2">
    <source>
        <dbReference type="SAM" id="SignalP"/>
    </source>
</evidence>
<organism evidence="3 4">
    <name type="scientific">Mycobacterium pinniadriaticum</name>
    <dbReference type="NCBI Taxonomy" id="2994102"/>
    <lineage>
        <taxon>Bacteria</taxon>
        <taxon>Bacillati</taxon>
        <taxon>Actinomycetota</taxon>
        <taxon>Actinomycetes</taxon>
        <taxon>Mycobacteriales</taxon>
        <taxon>Mycobacteriaceae</taxon>
        <taxon>Mycobacterium</taxon>
    </lineage>
</organism>
<feature type="chain" id="PRO_5045840723" evidence="2">
    <location>
        <begin position="29"/>
        <end position="196"/>
    </location>
</feature>
<dbReference type="RefSeq" id="WP_265997634.1">
    <property type="nucleotide sequence ID" value="NZ_JAPJDN010000011.1"/>
</dbReference>